<feature type="compositionally biased region" description="Polar residues" evidence="7">
    <location>
        <begin position="1"/>
        <end position="11"/>
    </location>
</feature>
<organism evidence="11 12">
    <name type="scientific">Streptomyces zaomyceticus</name>
    <dbReference type="NCBI Taxonomy" id="68286"/>
    <lineage>
        <taxon>Bacteria</taxon>
        <taxon>Bacillati</taxon>
        <taxon>Actinomycetota</taxon>
        <taxon>Actinomycetes</taxon>
        <taxon>Kitasatosporales</taxon>
        <taxon>Streptomycetaceae</taxon>
        <taxon>Streptomyces</taxon>
    </lineage>
</organism>
<keyword evidence="2" id="KW-0378">Hydrolase</keyword>
<dbReference type="Gene3D" id="3.40.50.300">
    <property type="entry name" value="P-loop containing nucleotide triphosphate hydrolases"/>
    <property type="match status" value="2"/>
</dbReference>
<evidence type="ECO:0000256" key="2">
    <source>
        <dbReference type="ARBA" id="ARBA00022801"/>
    </source>
</evidence>
<dbReference type="InterPro" id="IPR014001">
    <property type="entry name" value="Helicase_ATP-bd"/>
</dbReference>
<feature type="domain" description="DEAD-box RNA helicase Q" evidence="10">
    <location>
        <begin position="40"/>
        <end position="68"/>
    </location>
</feature>
<name>A0ABZ1LIJ1_9ACTN</name>
<evidence type="ECO:0000259" key="10">
    <source>
        <dbReference type="PROSITE" id="PS51195"/>
    </source>
</evidence>
<evidence type="ECO:0000256" key="4">
    <source>
        <dbReference type="ARBA" id="ARBA00022840"/>
    </source>
</evidence>
<dbReference type="SUPFAM" id="SSF52540">
    <property type="entry name" value="P-loop containing nucleoside triphosphate hydrolases"/>
    <property type="match status" value="1"/>
</dbReference>
<evidence type="ECO:0000259" key="8">
    <source>
        <dbReference type="PROSITE" id="PS51192"/>
    </source>
</evidence>
<dbReference type="PROSITE" id="PS51192">
    <property type="entry name" value="HELICASE_ATP_BIND_1"/>
    <property type="match status" value="1"/>
</dbReference>
<evidence type="ECO:0000313" key="11">
    <source>
        <dbReference type="EMBL" id="WTR74322.1"/>
    </source>
</evidence>
<dbReference type="Proteomes" id="UP001622594">
    <property type="component" value="Chromosome"/>
</dbReference>
<protein>
    <submittedName>
        <fullName evidence="11">DEAD/DEAH box helicase</fullName>
    </submittedName>
</protein>
<keyword evidence="4" id="KW-0067">ATP-binding</keyword>
<proteinExistence type="inferred from homology"/>
<dbReference type="InterPro" id="IPR001650">
    <property type="entry name" value="Helicase_C-like"/>
</dbReference>
<gene>
    <name evidence="11" type="ORF">OG814_36045</name>
</gene>
<feature type="region of interest" description="Disordered" evidence="7">
    <location>
        <begin position="1"/>
        <end position="38"/>
    </location>
</feature>
<dbReference type="EMBL" id="CP108188">
    <property type="protein sequence ID" value="WTR74322.1"/>
    <property type="molecule type" value="Genomic_DNA"/>
</dbReference>
<evidence type="ECO:0000256" key="6">
    <source>
        <dbReference type="PROSITE-ProRule" id="PRU00552"/>
    </source>
</evidence>
<feature type="short sequence motif" description="Q motif" evidence="6">
    <location>
        <begin position="40"/>
        <end position="68"/>
    </location>
</feature>
<evidence type="ECO:0000313" key="12">
    <source>
        <dbReference type="Proteomes" id="UP001622594"/>
    </source>
</evidence>
<dbReference type="CDD" id="cd00268">
    <property type="entry name" value="DEADc"/>
    <property type="match status" value="1"/>
</dbReference>
<evidence type="ECO:0000256" key="3">
    <source>
        <dbReference type="ARBA" id="ARBA00022806"/>
    </source>
</evidence>
<dbReference type="PANTHER" id="PTHR47959">
    <property type="entry name" value="ATP-DEPENDENT RNA HELICASE RHLE-RELATED"/>
    <property type="match status" value="1"/>
</dbReference>
<sequence length="484" mass="51537">MNSTNGTNSTPRTDKARRGHAARNELSAPSTGTPALPPAATFAELDLPAEVHDVLTRLGVDEPFPIQSATLPDALAGRDVLGRGRTGSGKTLAFGLPLLARTAGRRAEARKPLALILVPTRELAQQVTDALAPFAEALKLRLTAVVGGMSIGRQVTALRDGAEVLIATPGRLMDLVERKDCRLDRVAVTVLDEADQMADLGFMPQVTELLDLVRPEGQRMLFSATLDRNVDLLVERYLEDPVVHSVDPSSATVSTMDHHVLQVHGADKFATATEIAARDGRVIMFLATKASVDRFTRHLLGSGVRAAALHGGKSQPLRTRTLDRFRTGEVPVLVATNVAARGIHVDELDLVVNVDPPADAKDYLHRGGRTARAGESGVVVTLVTSEERRDVARLMADAGIHPQVTQVRSGEAELSRITGARTPSGVPVDGAAKSQEGVKRGGAAFRGMGTVPGRPGRAKNESRRAAEARKTAEARQAARIRRGG</sequence>
<dbReference type="InterPro" id="IPR050079">
    <property type="entry name" value="DEAD_box_RNA_helicase"/>
</dbReference>
<dbReference type="PROSITE" id="PS51194">
    <property type="entry name" value="HELICASE_CTER"/>
    <property type="match status" value="1"/>
</dbReference>
<dbReference type="SMART" id="SM00490">
    <property type="entry name" value="HELICc"/>
    <property type="match status" value="1"/>
</dbReference>
<keyword evidence="3 11" id="KW-0347">Helicase</keyword>
<comment type="similarity">
    <text evidence="5">Belongs to the DEAD box helicase family.</text>
</comment>
<feature type="domain" description="Helicase ATP-binding" evidence="8">
    <location>
        <begin position="71"/>
        <end position="244"/>
    </location>
</feature>
<dbReference type="GO" id="GO:0004386">
    <property type="term" value="F:helicase activity"/>
    <property type="evidence" value="ECO:0007669"/>
    <property type="project" value="UniProtKB-KW"/>
</dbReference>
<dbReference type="InterPro" id="IPR027417">
    <property type="entry name" value="P-loop_NTPase"/>
</dbReference>
<feature type="domain" description="Helicase C-terminal" evidence="9">
    <location>
        <begin position="265"/>
        <end position="415"/>
    </location>
</feature>
<dbReference type="RefSeq" id="WP_398434586.1">
    <property type="nucleotide sequence ID" value="NZ_CP108188.1"/>
</dbReference>
<dbReference type="InterPro" id="IPR044742">
    <property type="entry name" value="DEAD/DEAH_RhlB"/>
</dbReference>
<evidence type="ECO:0000256" key="5">
    <source>
        <dbReference type="ARBA" id="ARBA00038437"/>
    </source>
</evidence>
<keyword evidence="12" id="KW-1185">Reference proteome</keyword>
<evidence type="ECO:0000256" key="7">
    <source>
        <dbReference type="SAM" id="MobiDB-lite"/>
    </source>
</evidence>
<feature type="compositionally biased region" description="Basic and acidic residues" evidence="7">
    <location>
        <begin position="458"/>
        <end position="473"/>
    </location>
</feature>
<evidence type="ECO:0000256" key="1">
    <source>
        <dbReference type="ARBA" id="ARBA00022741"/>
    </source>
</evidence>
<dbReference type="InterPro" id="IPR011545">
    <property type="entry name" value="DEAD/DEAH_box_helicase_dom"/>
</dbReference>
<accession>A0ABZ1LIJ1</accession>
<dbReference type="Pfam" id="PF00270">
    <property type="entry name" value="DEAD"/>
    <property type="match status" value="1"/>
</dbReference>
<dbReference type="PANTHER" id="PTHR47959:SF13">
    <property type="entry name" value="ATP-DEPENDENT RNA HELICASE RHLE"/>
    <property type="match status" value="1"/>
</dbReference>
<evidence type="ECO:0000259" key="9">
    <source>
        <dbReference type="PROSITE" id="PS51194"/>
    </source>
</evidence>
<dbReference type="SMART" id="SM00487">
    <property type="entry name" value="DEXDc"/>
    <property type="match status" value="1"/>
</dbReference>
<dbReference type="InterPro" id="IPR014014">
    <property type="entry name" value="RNA_helicase_DEAD_Q_motif"/>
</dbReference>
<keyword evidence="1" id="KW-0547">Nucleotide-binding</keyword>
<feature type="region of interest" description="Disordered" evidence="7">
    <location>
        <begin position="420"/>
        <end position="484"/>
    </location>
</feature>
<dbReference type="PROSITE" id="PS51195">
    <property type="entry name" value="Q_MOTIF"/>
    <property type="match status" value="1"/>
</dbReference>
<dbReference type="Pfam" id="PF00271">
    <property type="entry name" value="Helicase_C"/>
    <property type="match status" value="1"/>
</dbReference>
<dbReference type="CDD" id="cd18787">
    <property type="entry name" value="SF2_C_DEAD"/>
    <property type="match status" value="1"/>
</dbReference>
<reference evidence="11 12" key="1">
    <citation type="submission" date="2022-10" db="EMBL/GenBank/DDBJ databases">
        <title>The complete genomes of actinobacterial strains from the NBC collection.</title>
        <authorList>
            <person name="Joergensen T.S."/>
            <person name="Alvarez Arevalo M."/>
            <person name="Sterndorff E.B."/>
            <person name="Faurdal D."/>
            <person name="Vuksanovic O."/>
            <person name="Mourched A.-S."/>
            <person name="Charusanti P."/>
            <person name="Shaw S."/>
            <person name="Blin K."/>
            <person name="Weber T."/>
        </authorList>
    </citation>
    <scope>NUCLEOTIDE SEQUENCE [LARGE SCALE GENOMIC DNA]</scope>
    <source>
        <strain evidence="11 12">NBC_00123</strain>
    </source>
</reference>